<gene>
    <name evidence="2" type="ORF">N1032_14095</name>
</gene>
<feature type="transmembrane region" description="Helical" evidence="1">
    <location>
        <begin position="317"/>
        <end position="339"/>
    </location>
</feature>
<feature type="transmembrane region" description="Helical" evidence="1">
    <location>
        <begin position="159"/>
        <end position="178"/>
    </location>
</feature>
<evidence type="ECO:0008006" key="4">
    <source>
        <dbReference type="Google" id="ProtNLM"/>
    </source>
</evidence>
<feature type="transmembrane region" description="Helical" evidence="1">
    <location>
        <begin position="351"/>
        <end position="372"/>
    </location>
</feature>
<protein>
    <recommendedName>
        <fullName evidence="4">Glycosyltransferase RgtA/B/C/D-like domain-containing protein</fullName>
    </recommendedName>
</protein>
<keyword evidence="1" id="KW-0812">Transmembrane</keyword>
<dbReference type="RefSeq" id="WP_259539776.1">
    <property type="nucleotide sequence ID" value="NZ_JANLCJ010000005.1"/>
</dbReference>
<reference evidence="2" key="1">
    <citation type="submission" date="2022-08" db="EMBL/GenBank/DDBJ databases">
        <authorList>
            <person name="Deng Y."/>
            <person name="Han X.-F."/>
            <person name="Zhang Y.-Q."/>
        </authorList>
    </citation>
    <scope>NUCLEOTIDE SEQUENCE</scope>
    <source>
        <strain evidence="2">CPCC 203386</strain>
    </source>
</reference>
<name>A0ABT2H4K6_9MICO</name>
<keyword evidence="3" id="KW-1185">Reference proteome</keyword>
<organism evidence="2 3">
    <name type="scientific">Herbiconiux daphne</name>
    <dbReference type="NCBI Taxonomy" id="2970914"/>
    <lineage>
        <taxon>Bacteria</taxon>
        <taxon>Bacillati</taxon>
        <taxon>Actinomycetota</taxon>
        <taxon>Actinomycetes</taxon>
        <taxon>Micrococcales</taxon>
        <taxon>Microbacteriaceae</taxon>
        <taxon>Herbiconiux</taxon>
    </lineage>
</organism>
<dbReference type="EMBL" id="JANLCJ010000005">
    <property type="protein sequence ID" value="MCS5734872.1"/>
    <property type="molecule type" value="Genomic_DNA"/>
</dbReference>
<feature type="transmembrane region" description="Helical" evidence="1">
    <location>
        <begin position="199"/>
        <end position="223"/>
    </location>
</feature>
<feature type="transmembrane region" description="Helical" evidence="1">
    <location>
        <begin position="235"/>
        <end position="259"/>
    </location>
</feature>
<evidence type="ECO:0000313" key="3">
    <source>
        <dbReference type="Proteomes" id="UP001165586"/>
    </source>
</evidence>
<proteinExistence type="predicted"/>
<keyword evidence="1" id="KW-1133">Transmembrane helix</keyword>
<keyword evidence="1" id="KW-0472">Membrane</keyword>
<feature type="transmembrane region" description="Helical" evidence="1">
    <location>
        <begin position="135"/>
        <end position="153"/>
    </location>
</feature>
<sequence>MNTLDRAAARLTTWRWFPYALAALLSLVAVWFGLDLWHLDWRVPLYYTGDALAVGSHFKTIIETGWFTHQPDLGAPYGQFYNDYPQADNLHFIAASVLRVFTSDFGALMNISFVIGFPLAAVTAVWFLRLVGVSRTLSVALGVAFSIAPYHFIKGEGHLFLAAYFVVPLALGILYLVATGQPVWSRRILSRRNLATVGILVLLGTASSYYSVFVALVLAVAGLAKLWQTHAWRRFFGAAAAGLVIAFTMFLNLLPDLIYRLANGANEAVLVRSPPEAELYSFKIASLLLPVPGHRFAPFANLRQLYDTYYPLPSEAPALGLIAAAGFVALIVFAVYFLLTAGKTRWRAPRSYVRTLSVLSGLTLVAFLFGTVGGLSTLLSFVDFPIRSWNRIAILIAMLALAAVGLLLDRAVRSVMRRAERRAAARDASALDAASGYGGIGASAASAARPRRRWLVAVPLAVLLMVLAVWDQIPPIDHAARAATVASFDSDEAFTKQVEQTVASGCLLYQLPYIAFPESPPVNGATDADELRPFLHSTDLRWSAGGIKGRAPVDEVGALASLPVPALVMALKGIDACGIVVDRAAYADGGAAVVDQLESVTGDAASSFDSPDGRFSFIRTVP</sequence>
<feature type="transmembrane region" description="Helical" evidence="1">
    <location>
        <begin position="280"/>
        <end position="297"/>
    </location>
</feature>
<feature type="transmembrane region" description="Helical" evidence="1">
    <location>
        <begin position="107"/>
        <end position="128"/>
    </location>
</feature>
<dbReference type="Proteomes" id="UP001165586">
    <property type="component" value="Unassembled WGS sequence"/>
</dbReference>
<evidence type="ECO:0000256" key="1">
    <source>
        <dbReference type="SAM" id="Phobius"/>
    </source>
</evidence>
<evidence type="ECO:0000313" key="2">
    <source>
        <dbReference type="EMBL" id="MCS5734872.1"/>
    </source>
</evidence>
<comment type="caution">
    <text evidence="2">The sequence shown here is derived from an EMBL/GenBank/DDBJ whole genome shotgun (WGS) entry which is preliminary data.</text>
</comment>
<feature type="transmembrane region" description="Helical" evidence="1">
    <location>
        <begin position="16"/>
        <end position="34"/>
    </location>
</feature>
<feature type="transmembrane region" description="Helical" evidence="1">
    <location>
        <begin position="392"/>
        <end position="412"/>
    </location>
</feature>
<feature type="transmembrane region" description="Helical" evidence="1">
    <location>
        <begin position="454"/>
        <end position="470"/>
    </location>
</feature>
<accession>A0ABT2H4K6</accession>